<evidence type="ECO:0000259" key="6">
    <source>
        <dbReference type="Pfam" id="PF08386"/>
    </source>
</evidence>
<dbReference type="SUPFAM" id="SSF53474">
    <property type="entry name" value="alpha/beta-Hydrolases"/>
    <property type="match status" value="1"/>
</dbReference>
<evidence type="ECO:0000256" key="1">
    <source>
        <dbReference type="ARBA" id="ARBA00010088"/>
    </source>
</evidence>
<name>A0A846Y8U3_9NOCA</name>
<dbReference type="Pfam" id="PF00561">
    <property type="entry name" value="Abhydrolase_1"/>
    <property type="match status" value="1"/>
</dbReference>
<feature type="signal peptide" evidence="4">
    <location>
        <begin position="1"/>
        <end position="40"/>
    </location>
</feature>
<accession>A0A846Y8U3</accession>
<reference evidence="7 8" key="1">
    <citation type="submission" date="2020-04" db="EMBL/GenBank/DDBJ databases">
        <title>MicrobeNet Type strains.</title>
        <authorList>
            <person name="Nicholson A.C."/>
        </authorList>
    </citation>
    <scope>NUCLEOTIDE SEQUENCE [LARGE SCALE GENOMIC DNA]</scope>
    <source>
        <strain evidence="7 8">JCM 12354</strain>
    </source>
</reference>
<dbReference type="InterPro" id="IPR029058">
    <property type="entry name" value="AB_hydrolase_fold"/>
</dbReference>
<evidence type="ECO:0000256" key="2">
    <source>
        <dbReference type="ARBA" id="ARBA00022729"/>
    </source>
</evidence>
<organism evidence="7 8">
    <name type="scientific">Nocardia vermiculata</name>
    <dbReference type="NCBI Taxonomy" id="257274"/>
    <lineage>
        <taxon>Bacteria</taxon>
        <taxon>Bacillati</taxon>
        <taxon>Actinomycetota</taxon>
        <taxon>Actinomycetes</taxon>
        <taxon>Mycobacteriales</taxon>
        <taxon>Nocardiaceae</taxon>
        <taxon>Nocardia</taxon>
    </lineage>
</organism>
<dbReference type="Pfam" id="PF08386">
    <property type="entry name" value="Abhydrolase_4"/>
    <property type="match status" value="1"/>
</dbReference>
<sequence>MLRMHRLGRARSRTTGSAMVRATAAAVLATAITATLPAPAASAAGFETCPDGAVAAGSLARCMVVSVPRDYAEGHTGADSPRIDVTVSRIRATGERRGTIFANPGGPGADALDYWGATLEHLPPELHRHYDLVAVQPRGLRWSTPLSCGAQIAADDQARESVQQACDAAQPGYLETITTENTARDMDAVRAALGLDRIDFLGISYGTYLGAVYASLFPQRIDKLVLDSAVNPHWVWTEQFAQQQIAGKQRLDDMFGWIAQHDADYHLGDSQLQVYQTWVRLVAAQGGGWYANLTPPPVSAADLPRTLPEPLAAVARDGMNAGAEELFQAQNLVRSLLSGGMSAQVPMVAATTVAAYTRGFWPSLARAMAEANTHPGEVAQLRAIAEAATTDPTGQAVFGAVTCNENAVPPRMAAMGQAAAIVASGGNALDARAELIRSGLACAGWDPVTTPVPIAGDGLRTAPLILQSRHDAATAYPGGPATAQALHGHLVTVDGGDHGTFGRGNVPLDAAVLEYLRSGAVHIDHVDQAPMP</sequence>
<dbReference type="AlphaFoldDB" id="A0A846Y8U3"/>
<comment type="similarity">
    <text evidence="1">Belongs to the peptidase S33 family.</text>
</comment>
<dbReference type="EMBL" id="JAAXOP010000019">
    <property type="protein sequence ID" value="NKY53658.1"/>
    <property type="molecule type" value="Genomic_DNA"/>
</dbReference>
<feature type="chain" id="PRO_5039022292" evidence="4">
    <location>
        <begin position="41"/>
        <end position="532"/>
    </location>
</feature>
<dbReference type="PANTHER" id="PTHR43248">
    <property type="entry name" value="2-SUCCINYL-6-HYDROXY-2,4-CYCLOHEXADIENE-1-CARBOXYLATE SYNTHASE"/>
    <property type="match status" value="1"/>
</dbReference>
<dbReference type="Gene3D" id="3.40.50.1820">
    <property type="entry name" value="alpha/beta hydrolase"/>
    <property type="match status" value="1"/>
</dbReference>
<protein>
    <submittedName>
        <fullName evidence="7">Alpha/beta hydrolase</fullName>
    </submittedName>
</protein>
<dbReference type="InterPro" id="IPR013595">
    <property type="entry name" value="Pept_S33_TAP-like_C"/>
</dbReference>
<evidence type="ECO:0000313" key="7">
    <source>
        <dbReference type="EMBL" id="NKY53658.1"/>
    </source>
</evidence>
<evidence type="ECO:0000256" key="3">
    <source>
        <dbReference type="ARBA" id="ARBA00022801"/>
    </source>
</evidence>
<evidence type="ECO:0000256" key="4">
    <source>
        <dbReference type="SAM" id="SignalP"/>
    </source>
</evidence>
<dbReference type="PANTHER" id="PTHR43248:SF29">
    <property type="entry name" value="TRIPEPTIDYL AMINOPEPTIDASE"/>
    <property type="match status" value="1"/>
</dbReference>
<dbReference type="Proteomes" id="UP000565711">
    <property type="component" value="Unassembled WGS sequence"/>
</dbReference>
<dbReference type="GO" id="GO:0016787">
    <property type="term" value="F:hydrolase activity"/>
    <property type="evidence" value="ECO:0007669"/>
    <property type="project" value="UniProtKB-KW"/>
</dbReference>
<comment type="caution">
    <text evidence="7">The sequence shown here is derived from an EMBL/GenBank/DDBJ whole genome shotgun (WGS) entry which is preliminary data.</text>
</comment>
<keyword evidence="8" id="KW-1185">Reference proteome</keyword>
<evidence type="ECO:0000259" key="5">
    <source>
        <dbReference type="Pfam" id="PF00561"/>
    </source>
</evidence>
<feature type="domain" description="AB hydrolase-1" evidence="5">
    <location>
        <begin position="103"/>
        <end position="239"/>
    </location>
</feature>
<feature type="domain" description="Peptidase S33 tripeptidyl aminopeptidase-like C-terminal" evidence="6">
    <location>
        <begin position="434"/>
        <end position="521"/>
    </location>
</feature>
<proteinExistence type="inferred from homology"/>
<gene>
    <name evidence="7" type="ORF">HGA08_26025</name>
</gene>
<keyword evidence="3 7" id="KW-0378">Hydrolase</keyword>
<dbReference type="InterPro" id="IPR051601">
    <property type="entry name" value="Serine_prot/Carboxylest_S33"/>
</dbReference>
<evidence type="ECO:0000313" key="8">
    <source>
        <dbReference type="Proteomes" id="UP000565711"/>
    </source>
</evidence>
<keyword evidence="2 4" id="KW-0732">Signal</keyword>
<dbReference type="InterPro" id="IPR000073">
    <property type="entry name" value="AB_hydrolase_1"/>
</dbReference>